<evidence type="ECO:0000313" key="1">
    <source>
        <dbReference type="EMBL" id="JAH33964.1"/>
    </source>
</evidence>
<protein>
    <submittedName>
        <fullName evidence="1">Uncharacterized protein</fullName>
    </submittedName>
</protein>
<dbReference type="EMBL" id="GBXM01074613">
    <property type="protein sequence ID" value="JAH33964.1"/>
    <property type="molecule type" value="Transcribed_RNA"/>
</dbReference>
<reference evidence="1" key="1">
    <citation type="submission" date="2014-11" db="EMBL/GenBank/DDBJ databases">
        <authorList>
            <person name="Amaro Gonzalez C."/>
        </authorList>
    </citation>
    <scope>NUCLEOTIDE SEQUENCE</scope>
</reference>
<sequence>MSPWKGFGDTWLNFTPFSATQKREMSPCTVTILLETWGRNA</sequence>
<organism evidence="1">
    <name type="scientific">Anguilla anguilla</name>
    <name type="common">European freshwater eel</name>
    <name type="synonym">Muraena anguilla</name>
    <dbReference type="NCBI Taxonomy" id="7936"/>
    <lineage>
        <taxon>Eukaryota</taxon>
        <taxon>Metazoa</taxon>
        <taxon>Chordata</taxon>
        <taxon>Craniata</taxon>
        <taxon>Vertebrata</taxon>
        <taxon>Euteleostomi</taxon>
        <taxon>Actinopterygii</taxon>
        <taxon>Neopterygii</taxon>
        <taxon>Teleostei</taxon>
        <taxon>Anguilliformes</taxon>
        <taxon>Anguillidae</taxon>
        <taxon>Anguilla</taxon>
    </lineage>
</organism>
<dbReference type="EMBL" id="GBXM01078777">
    <property type="protein sequence ID" value="JAH29800.1"/>
    <property type="molecule type" value="Transcribed_RNA"/>
</dbReference>
<dbReference type="EMBL" id="GBXM01024544">
    <property type="protein sequence ID" value="JAH84033.1"/>
    <property type="molecule type" value="Transcribed_RNA"/>
</dbReference>
<accession>A0A0E9RXL7</accession>
<reference evidence="1" key="2">
    <citation type="journal article" date="2015" name="Fish Shellfish Immunol.">
        <title>Early steps in the European eel (Anguilla anguilla)-Vibrio vulnificus interaction in the gills: Role of the RtxA13 toxin.</title>
        <authorList>
            <person name="Callol A."/>
            <person name="Pajuelo D."/>
            <person name="Ebbesson L."/>
            <person name="Teles M."/>
            <person name="MacKenzie S."/>
            <person name="Amaro C."/>
        </authorList>
    </citation>
    <scope>NUCLEOTIDE SEQUENCE</scope>
</reference>
<dbReference type="AlphaFoldDB" id="A0A0E9RXL7"/>
<dbReference type="EMBL" id="GBXM01076427">
    <property type="protein sequence ID" value="JAH32150.1"/>
    <property type="molecule type" value="Transcribed_RNA"/>
</dbReference>
<proteinExistence type="predicted"/>
<name>A0A0E9RXL7_ANGAN</name>